<protein>
    <submittedName>
        <fullName evidence="1">Uncharacterized protein</fullName>
    </submittedName>
</protein>
<sequence>MWAMSVHVRCPEIYLSHVGTPGNMPAFD</sequence>
<proteinExistence type="predicted"/>
<accession>A0A0A9BXZ4</accession>
<evidence type="ECO:0000313" key="1">
    <source>
        <dbReference type="EMBL" id="JAD66040.1"/>
    </source>
</evidence>
<organism evidence="1">
    <name type="scientific">Arundo donax</name>
    <name type="common">Giant reed</name>
    <name type="synonym">Donax arundinaceus</name>
    <dbReference type="NCBI Taxonomy" id="35708"/>
    <lineage>
        <taxon>Eukaryota</taxon>
        <taxon>Viridiplantae</taxon>
        <taxon>Streptophyta</taxon>
        <taxon>Embryophyta</taxon>
        <taxon>Tracheophyta</taxon>
        <taxon>Spermatophyta</taxon>
        <taxon>Magnoliopsida</taxon>
        <taxon>Liliopsida</taxon>
        <taxon>Poales</taxon>
        <taxon>Poaceae</taxon>
        <taxon>PACMAD clade</taxon>
        <taxon>Arundinoideae</taxon>
        <taxon>Arundineae</taxon>
        <taxon>Arundo</taxon>
    </lineage>
</organism>
<reference evidence="1" key="2">
    <citation type="journal article" date="2015" name="Data Brief">
        <title>Shoot transcriptome of the giant reed, Arundo donax.</title>
        <authorList>
            <person name="Barrero R.A."/>
            <person name="Guerrero F.D."/>
            <person name="Moolhuijzen P."/>
            <person name="Goolsby J.A."/>
            <person name="Tidwell J."/>
            <person name="Bellgard S.E."/>
            <person name="Bellgard M.I."/>
        </authorList>
    </citation>
    <scope>NUCLEOTIDE SEQUENCE</scope>
    <source>
        <tissue evidence="1">Shoot tissue taken approximately 20 cm above the soil surface</tissue>
    </source>
</reference>
<dbReference type="AlphaFoldDB" id="A0A0A9BXZ4"/>
<dbReference type="EMBL" id="GBRH01231855">
    <property type="protein sequence ID" value="JAD66040.1"/>
    <property type="molecule type" value="Transcribed_RNA"/>
</dbReference>
<reference evidence="1" key="1">
    <citation type="submission" date="2014-09" db="EMBL/GenBank/DDBJ databases">
        <authorList>
            <person name="Magalhaes I.L.F."/>
            <person name="Oliveira U."/>
            <person name="Santos F.R."/>
            <person name="Vidigal T.H.D.A."/>
            <person name="Brescovit A.D."/>
            <person name="Santos A.J."/>
        </authorList>
    </citation>
    <scope>NUCLEOTIDE SEQUENCE</scope>
    <source>
        <tissue evidence="1">Shoot tissue taken approximately 20 cm above the soil surface</tissue>
    </source>
</reference>
<name>A0A0A9BXZ4_ARUDO</name>